<dbReference type="EMBL" id="JBHSQB010000005">
    <property type="protein sequence ID" value="MFC6096428.1"/>
    <property type="molecule type" value="Genomic_DNA"/>
</dbReference>
<keyword evidence="2" id="KW-1185">Reference proteome</keyword>
<name>A0ABW1PLI4_9FLAO</name>
<dbReference type="NCBIfam" id="TIGR01847">
    <property type="entry name" value="bacteriocin_sig"/>
    <property type="match status" value="1"/>
</dbReference>
<proteinExistence type="predicted"/>
<sequence length="61" mass="6221">MKKSILSLEGVEQLSTTELKSISGGAPPNLPCGAVCTNVGNRGCASGKCEMTLEGVAYCIC</sequence>
<accession>A0ABW1PLI4</accession>
<dbReference type="RefSeq" id="WP_379791295.1">
    <property type="nucleotide sequence ID" value="NZ_JBHSQB010000005.1"/>
</dbReference>
<evidence type="ECO:0000313" key="1">
    <source>
        <dbReference type="EMBL" id="MFC6096428.1"/>
    </source>
</evidence>
<dbReference type="Proteomes" id="UP001596287">
    <property type="component" value="Unassembled WGS sequence"/>
</dbReference>
<evidence type="ECO:0000313" key="2">
    <source>
        <dbReference type="Proteomes" id="UP001596287"/>
    </source>
</evidence>
<protein>
    <submittedName>
        <fullName evidence="1">Bacteriocin</fullName>
    </submittedName>
</protein>
<comment type="caution">
    <text evidence="1">The sequence shown here is derived from an EMBL/GenBank/DDBJ whole genome shotgun (WGS) entry which is preliminary data.</text>
</comment>
<organism evidence="1 2">
    <name type="scientific">Flavobacterium qiangtangense</name>
    <dbReference type="NCBI Taxonomy" id="1442595"/>
    <lineage>
        <taxon>Bacteria</taxon>
        <taxon>Pseudomonadati</taxon>
        <taxon>Bacteroidota</taxon>
        <taxon>Flavobacteriia</taxon>
        <taxon>Flavobacteriales</taxon>
        <taxon>Flavobacteriaceae</taxon>
        <taxon>Flavobacterium</taxon>
    </lineage>
</organism>
<dbReference type="InterPro" id="IPR010133">
    <property type="entry name" value="Bacteriocin_signal_seq"/>
</dbReference>
<reference evidence="2" key="1">
    <citation type="journal article" date="2019" name="Int. J. Syst. Evol. Microbiol.">
        <title>The Global Catalogue of Microorganisms (GCM) 10K type strain sequencing project: providing services to taxonomists for standard genome sequencing and annotation.</title>
        <authorList>
            <consortium name="The Broad Institute Genomics Platform"/>
            <consortium name="The Broad Institute Genome Sequencing Center for Infectious Disease"/>
            <person name="Wu L."/>
            <person name="Ma J."/>
        </authorList>
    </citation>
    <scope>NUCLEOTIDE SEQUENCE [LARGE SCALE GENOMIC DNA]</scope>
    <source>
        <strain evidence="2">CCUG 49679</strain>
    </source>
</reference>
<gene>
    <name evidence="1" type="ORF">ACFPVY_07190</name>
</gene>